<dbReference type="InterPro" id="IPR036779">
    <property type="entry name" value="LysM_dom_sf"/>
</dbReference>
<gene>
    <name evidence="3" type="ORF">EJP69_27900</name>
</gene>
<sequence>MPKLISATYHPNIEVAEFICEDGRHLLRSGGTLPWRINNPGDLTARMVDGVPAPRKAKGYVGFATTRSGRTFLIFPDEDAGREELKANLKRLHGDRTIPEAIPVYAPKKENDTEKYARDLLKTSGIPASRKIGECSDAELEKIVNSIAEIEGYHANAETRKETWVAVSRINATDGSQPLPDAEIILQRGGKEETVKSDATGRFPPVIHPADRSAVHVKVAEPKSKKAVVVGTIEGDVGRDFNLLAKFRRWKGVAGSEKVNSSTVGQRKPMSYVVQPGDSLWKIATLYRTSVAGIKEASGLDRDRIYPGEVLLITGSGKAKPDGRSSNPPSLAAKPPPVSAPASPGAPPKRVRVSAPAPPPVSSGIRSSDSERSKEGTGRVLALINPMPGRAPWMPIAIAEAKLRRGETEVTLQDKINYHVEVDDSIKSMIGRNNAWCAAFVNWCLMQANYPIENANYPGRKVAKARAHGFYEVDGPREKSEKATKKIRNPLFVELERPIYGAIAMVTSPAGSGQHVGFVYAKSGSNGLILLGGNQGSQINFSYFNIAPVAPYVTKNKKGEIVKHKGSSNYLKYLVPIAYCEQAKRDLLNPGIEERSASEINKEMGIEADKSSAANATPNFR</sequence>
<evidence type="ECO:0000313" key="4">
    <source>
        <dbReference type="Proteomes" id="UP000267418"/>
    </source>
</evidence>
<dbReference type="Gene3D" id="3.10.350.10">
    <property type="entry name" value="LysM domain"/>
    <property type="match status" value="1"/>
</dbReference>
<evidence type="ECO:0000259" key="2">
    <source>
        <dbReference type="PROSITE" id="PS51782"/>
    </source>
</evidence>
<accession>A0A3S0GRN4</accession>
<feature type="compositionally biased region" description="Pro residues" evidence="1">
    <location>
        <begin position="334"/>
        <end position="347"/>
    </location>
</feature>
<dbReference type="PROSITE" id="PS51782">
    <property type="entry name" value="LYSM"/>
    <property type="match status" value="1"/>
</dbReference>
<proteinExistence type="predicted"/>
<name>A0A3S0GRN4_9BURK</name>
<protein>
    <submittedName>
        <fullName evidence="3">LysM peptidoglycan-binding domain-containing protein</fullName>
    </submittedName>
</protein>
<dbReference type="CDD" id="cd00118">
    <property type="entry name" value="LysM"/>
    <property type="match status" value="1"/>
</dbReference>
<dbReference type="Pfam" id="PF01476">
    <property type="entry name" value="LysM"/>
    <property type="match status" value="1"/>
</dbReference>
<reference evidence="3 4" key="1">
    <citation type="submission" date="2018-12" db="EMBL/GenBank/DDBJ databases">
        <title>The genome of Variovorax gossypii DSM 100435.</title>
        <authorList>
            <person name="Gao J."/>
            <person name="Sun J."/>
        </authorList>
    </citation>
    <scope>NUCLEOTIDE SEQUENCE [LARGE SCALE GENOMIC DNA]</scope>
    <source>
        <strain evidence="3 4">DSM 100435</strain>
    </source>
</reference>
<keyword evidence="4" id="KW-1185">Reference proteome</keyword>
<evidence type="ECO:0000256" key="1">
    <source>
        <dbReference type="SAM" id="MobiDB-lite"/>
    </source>
</evidence>
<dbReference type="AlphaFoldDB" id="A0A3S0GRN4"/>
<evidence type="ECO:0000313" key="3">
    <source>
        <dbReference type="EMBL" id="RTQ30858.1"/>
    </source>
</evidence>
<dbReference type="Proteomes" id="UP000267418">
    <property type="component" value="Unassembled WGS sequence"/>
</dbReference>
<dbReference type="OrthoDB" id="192249at2"/>
<dbReference type="SUPFAM" id="SSF54106">
    <property type="entry name" value="LysM domain"/>
    <property type="match status" value="1"/>
</dbReference>
<organism evidence="3 4">
    <name type="scientific">Variovorax gossypii</name>
    <dbReference type="NCBI Taxonomy" id="1679495"/>
    <lineage>
        <taxon>Bacteria</taxon>
        <taxon>Pseudomonadati</taxon>
        <taxon>Pseudomonadota</taxon>
        <taxon>Betaproteobacteria</taxon>
        <taxon>Burkholderiales</taxon>
        <taxon>Comamonadaceae</taxon>
        <taxon>Variovorax</taxon>
    </lineage>
</organism>
<comment type="caution">
    <text evidence="3">The sequence shown here is derived from an EMBL/GenBank/DDBJ whole genome shotgun (WGS) entry which is preliminary data.</text>
</comment>
<feature type="region of interest" description="Disordered" evidence="1">
    <location>
        <begin position="316"/>
        <end position="376"/>
    </location>
</feature>
<dbReference type="InterPro" id="IPR018392">
    <property type="entry name" value="LysM"/>
</dbReference>
<dbReference type="RefSeq" id="WP_126473588.1">
    <property type="nucleotide sequence ID" value="NZ_RXOE01000011.1"/>
</dbReference>
<dbReference type="SMART" id="SM00257">
    <property type="entry name" value="LysM"/>
    <property type="match status" value="1"/>
</dbReference>
<dbReference type="EMBL" id="RXOE01000011">
    <property type="protein sequence ID" value="RTQ30858.1"/>
    <property type="molecule type" value="Genomic_DNA"/>
</dbReference>
<feature type="domain" description="LysM" evidence="2">
    <location>
        <begin position="270"/>
        <end position="313"/>
    </location>
</feature>